<comment type="caution">
    <text evidence="4">The sequence shown here is derived from an EMBL/GenBank/DDBJ whole genome shotgun (WGS) entry which is preliminary data.</text>
</comment>
<dbReference type="InterPro" id="IPR011006">
    <property type="entry name" value="CheY-like_superfamily"/>
</dbReference>
<dbReference type="Proteomes" id="UP000178486">
    <property type="component" value="Unassembled WGS sequence"/>
</dbReference>
<organism evidence="4 5">
    <name type="scientific">Candidatus Roizmanbacteria bacterium RIFCSPLOWO2_01_FULL_45_11</name>
    <dbReference type="NCBI Taxonomy" id="1802070"/>
    <lineage>
        <taxon>Bacteria</taxon>
        <taxon>Candidatus Roizmaniibacteriota</taxon>
    </lineage>
</organism>
<dbReference type="InterPro" id="IPR050595">
    <property type="entry name" value="Bact_response_regulator"/>
</dbReference>
<evidence type="ECO:0000256" key="2">
    <source>
        <dbReference type="PROSITE-ProRule" id="PRU00169"/>
    </source>
</evidence>
<dbReference type="CDD" id="cd00156">
    <property type="entry name" value="REC"/>
    <property type="match status" value="1"/>
</dbReference>
<gene>
    <name evidence="4" type="ORF">A3B56_01930</name>
</gene>
<feature type="domain" description="Response regulatory" evidence="3">
    <location>
        <begin position="7"/>
        <end position="120"/>
    </location>
</feature>
<evidence type="ECO:0000313" key="5">
    <source>
        <dbReference type="Proteomes" id="UP000178486"/>
    </source>
</evidence>
<dbReference type="PROSITE" id="PS50110">
    <property type="entry name" value="RESPONSE_REGULATORY"/>
    <property type="match status" value="1"/>
</dbReference>
<dbReference type="Pfam" id="PF00072">
    <property type="entry name" value="Response_reg"/>
    <property type="match status" value="1"/>
</dbReference>
<dbReference type="SMART" id="SM00448">
    <property type="entry name" value="REC"/>
    <property type="match status" value="1"/>
</dbReference>
<reference evidence="4 5" key="1">
    <citation type="journal article" date="2016" name="Nat. Commun.">
        <title>Thousands of microbial genomes shed light on interconnected biogeochemical processes in an aquifer system.</title>
        <authorList>
            <person name="Anantharaman K."/>
            <person name="Brown C.T."/>
            <person name="Hug L.A."/>
            <person name="Sharon I."/>
            <person name="Castelle C.J."/>
            <person name="Probst A.J."/>
            <person name="Thomas B.C."/>
            <person name="Singh A."/>
            <person name="Wilkins M.J."/>
            <person name="Karaoz U."/>
            <person name="Brodie E.L."/>
            <person name="Williams K.H."/>
            <person name="Hubbard S.S."/>
            <person name="Banfield J.F."/>
        </authorList>
    </citation>
    <scope>NUCLEOTIDE SEQUENCE [LARGE SCALE GENOMIC DNA]</scope>
</reference>
<evidence type="ECO:0000259" key="3">
    <source>
        <dbReference type="PROSITE" id="PS50110"/>
    </source>
</evidence>
<accession>A0A1F7JFZ8</accession>
<dbReference type="Gene3D" id="3.40.50.2300">
    <property type="match status" value="1"/>
</dbReference>
<proteinExistence type="predicted"/>
<dbReference type="GO" id="GO:0000160">
    <property type="term" value="P:phosphorelay signal transduction system"/>
    <property type="evidence" value="ECO:0007669"/>
    <property type="project" value="InterPro"/>
</dbReference>
<feature type="modified residue" description="4-aspartylphosphate" evidence="2">
    <location>
        <position position="56"/>
    </location>
</feature>
<keyword evidence="1 2" id="KW-0597">Phosphoprotein</keyword>
<evidence type="ECO:0000313" key="4">
    <source>
        <dbReference type="EMBL" id="OGK54540.1"/>
    </source>
</evidence>
<sequence>MTQRPQIFFVVEDNEMILDTLVENLNDFGYTVYGAHNHAELSTLLKQVKPDMLLIDHFLPEKTGAEITSYLKGRQHKSIPTVILMSAHQHVKEIAKQIGVPFLEKPFSIDDLLRIVNYKPAATIRDNQKKHVALRAITAITNLYFTYPLEKY</sequence>
<dbReference type="InterPro" id="IPR001789">
    <property type="entry name" value="Sig_transdc_resp-reg_receiver"/>
</dbReference>
<dbReference type="PANTHER" id="PTHR44591">
    <property type="entry name" value="STRESS RESPONSE REGULATOR PROTEIN 1"/>
    <property type="match status" value="1"/>
</dbReference>
<dbReference type="SUPFAM" id="SSF52172">
    <property type="entry name" value="CheY-like"/>
    <property type="match status" value="1"/>
</dbReference>
<evidence type="ECO:0000256" key="1">
    <source>
        <dbReference type="ARBA" id="ARBA00022553"/>
    </source>
</evidence>
<name>A0A1F7JFZ8_9BACT</name>
<dbReference type="PANTHER" id="PTHR44591:SF3">
    <property type="entry name" value="RESPONSE REGULATORY DOMAIN-CONTAINING PROTEIN"/>
    <property type="match status" value="1"/>
</dbReference>
<dbReference type="AlphaFoldDB" id="A0A1F7JFZ8"/>
<protein>
    <recommendedName>
        <fullName evidence="3">Response regulatory domain-containing protein</fullName>
    </recommendedName>
</protein>
<dbReference type="EMBL" id="MGAU01000030">
    <property type="protein sequence ID" value="OGK54540.1"/>
    <property type="molecule type" value="Genomic_DNA"/>
</dbReference>